<dbReference type="Proteomes" id="UP001149142">
    <property type="component" value="Unassembled WGS sequence"/>
</dbReference>
<keyword evidence="3" id="KW-1185">Reference proteome</keyword>
<feature type="domain" description="GSCFA" evidence="1">
    <location>
        <begin position="22"/>
        <end position="263"/>
    </location>
</feature>
<sequence>MNFYTKIPLSPIPNNQIDYKSKVVLLGSCFAENIAKKFEYYKFNHVVNPFGILFHPIAIETLIKKALTDQSYTEKDLVFNNDKYHCLNAHSSLSNTSKSELILSLNSILQTTKQDVKEASHIVITLGTAWVYRFLNTQQVVANCHKISQKQFKKELLSTVQIERSLQSLVSLISLVNKNARIIFTVSPVRHIKDGFVENARSKANLLTAIHDFLDKSVVLKKEQLHYFPSYELMMDELRDYRFYNQDMLHPSDLAIDYIWQRFLNVWVDPKTQPTLQLVEDVQKGIAHKPFDPSSSAHVNFLKQLELKKNQLTTLYPHITFS</sequence>
<dbReference type="Pfam" id="PF08885">
    <property type="entry name" value="GSCFA"/>
    <property type="match status" value="1"/>
</dbReference>
<gene>
    <name evidence="2" type="ORF">OOZ35_13210</name>
</gene>
<comment type="caution">
    <text evidence="2">The sequence shown here is derived from an EMBL/GenBank/DDBJ whole genome shotgun (WGS) entry which is preliminary data.</text>
</comment>
<proteinExistence type="predicted"/>
<evidence type="ECO:0000259" key="1">
    <source>
        <dbReference type="Pfam" id="PF08885"/>
    </source>
</evidence>
<evidence type="ECO:0000313" key="3">
    <source>
        <dbReference type="Proteomes" id="UP001149142"/>
    </source>
</evidence>
<accession>A0ABT4S305</accession>
<organism evidence="2 3">
    <name type="scientific">Mesoflavibacter profundi</name>
    <dbReference type="NCBI Taxonomy" id="2708110"/>
    <lineage>
        <taxon>Bacteria</taxon>
        <taxon>Pseudomonadati</taxon>
        <taxon>Bacteroidota</taxon>
        <taxon>Flavobacteriia</taxon>
        <taxon>Flavobacteriales</taxon>
        <taxon>Flavobacteriaceae</taxon>
        <taxon>Mesoflavibacter</taxon>
    </lineage>
</organism>
<dbReference type="InterPro" id="IPR014982">
    <property type="entry name" value="GSCFA"/>
</dbReference>
<evidence type="ECO:0000313" key="2">
    <source>
        <dbReference type="EMBL" id="MDA0178454.1"/>
    </source>
</evidence>
<dbReference type="RefSeq" id="WP_270005809.1">
    <property type="nucleotide sequence ID" value="NZ_JAPFGC010000002.1"/>
</dbReference>
<reference evidence="2" key="1">
    <citation type="submission" date="2022-11" db="EMBL/GenBank/DDBJ databases">
        <title>Refractory cell wall polysaccharides provide important carbon source for microbial heterotrophs in the hadal ocean.</title>
        <authorList>
            <person name="Zhu X."/>
        </authorList>
    </citation>
    <scope>NUCLEOTIDE SEQUENCE</scope>
    <source>
        <strain evidence="2">MTRN7</strain>
    </source>
</reference>
<protein>
    <submittedName>
        <fullName evidence="2">GSCFA domain-containing protein</fullName>
    </submittedName>
</protein>
<dbReference type="EMBL" id="JAPFGC010000002">
    <property type="protein sequence ID" value="MDA0178454.1"/>
    <property type="molecule type" value="Genomic_DNA"/>
</dbReference>
<name>A0ABT4S305_9FLAO</name>